<evidence type="ECO:0000256" key="9">
    <source>
        <dbReference type="ARBA" id="ARBA00023277"/>
    </source>
</evidence>
<dbReference type="RefSeq" id="XP_022096979.1">
    <property type="nucleotide sequence ID" value="XM_022241287.1"/>
</dbReference>
<dbReference type="Proteomes" id="UP000694845">
    <property type="component" value="Unplaced"/>
</dbReference>
<evidence type="ECO:0000256" key="13">
    <source>
        <dbReference type="PIRSR" id="PIRSR001365-2"/>
    </source>
</evidence>
<keyword evidence="7 11" id="KW-0456">Lyase</keyword>
<evidence type="ECO:0000313" key="15">
    <source>
        <dbReference type="RefSeq" id="XP_022096978.1"/>
    </source>
</evidence>
<evidence type="ECO:0000313" key="14">
    <source>
        <dbReference type="Proteomes" id="UP000694845"/>
    </source>
</evidence>
<dbReference type="PANTHER" id="PTHR12128:SF21">
    <property type="entry name" value="N-ACETYLNEURAMINATE LYASE"/>
    <property type="match status" value="1"/>
</dbReference>
<dbReference type="AlphaFoldDB" id="A0A8B7YUJ9"/>
<dbReference type="PANTHER" id="PTHR12128">
    <property type="entry name" value="DIHYDRODIPICOLINATE SYNTHASE"/>
    <property type="match status" value="1"/>
</dbReference>
<evidence type="ECO:0000256" key="8">
    <source>
        <dbReference type="ARBA" id="ARBA00023270"/>
    </source>
</evidence>
<dbReference type="EC" id="4.1.3.3" evidence="5"/>
<comment type="catalytic activity">
    <reaction evidence="10">
        <text>aceneuramate = aldehydo-N-acetyl-D-mannosamine + pyruvate</text>
        <dbReference type="Rhea" id="RHEA:23296"/>
        <dbReference type="ChEBI" id="CHEBI:15361"/>
        <dbReference type="ChEBI" id="CHEBI:17122"/>
        <dbReference type="ChEBI" id="CHEBI:173083"/>
        <dbReference type="EC" id="4.1.3.3"/>
    </reaction>
</comment>
<dbReference type="OrthoDB" id="191315at2759"/>
<proteinExistence type="inferred from homology"/>
<comment type="similarity">
    <text evidence="3">Belongs to the DapA family. NanA subfamily.</text>
</comment>
<dbReference type="GeneID" id="110982687"/>
<evidence type="ECO:0000256" key="6">
    <source>
        <dbReference type="ARBA" id="ARBA00022490"/>
    </source>
</evidence>
<evidence type="ECO:0000256" key="12">
    <source>
        <dbReference type="PIRSR" id="PIRSR001365-1"/>
    </source>
</evidence>
<dbReference type="RefSeq" id="XP_022096978.1">
    <property type="nucleotide sequence ID" value="XM_022241286.1"/>
</dbReference>
<comment type="subcellular location">
    <subcellularLocation>
        <location evidence="1">Cytoplasm</location>
    </subcellularLocation>
</comment>
<evidence type="ECO:0000256" key="4">
    <source>
        <dbReference type="ARBA" id="ARBA00011881"/>
    </source>
</evidence>
<keyword evidence="14" id="KW-1185">Reference proteome</keyword>
<evidence type="ECO:0000256" key="2">
    <source>
        <dbReference type="ARBA" id="ARBA00004878"/>
    </source>
</evidence>
<evidence type="ECO:0000256" key="10">
    <source>
        <dbReference type="ARBA" id="ARBA00044906"/>
    </source>
</evidence>
<keyword evidence="8" id="KW-0704">Schiff base</keyword>
<dbReference type="PIRSF" id="PIRSF001365">
    <property type="entry name" value="DHDPS"/>
    <property type="match status" value="1"/>
</dbReference>
<evidence type="ECO:0000256" key="5">
    <source>
        <dbReference type="ARBA" id="ARBA00012911"/>
    </source>
</evidence>
<dbReference type="SUPFAM" id="SSF51569">
    <property type="entry name" value="Aldolase"/>
    <property type="match status" value="1"/>
</dbReference>
<reference evidence="15 16" key="1">
    <citation type="submission" date="2025-04" db="UniProtKB">
        <authorList>
            <consortium name="RefSeq"/>
        </authorList>
    </citation>
    <scope>IDENTIFICATION</scope>
</reference>
<comment type="pathway">
    <text evidence="2">Amino-sugar metabolism; N-acetylneuraminate degradation.</text>
</comment>
<dbReference type="InterPro" id="IPR013785">
    <property type="entry name" value="Aldolase_TIM"/>
</dbReference>
<dbReference type="Gene3D" id="3.20.20.70">
    <property type="entry name" value="Aldolase class I"/>
    <property type="match status" value="1"/>
</dbReference>
<accession>A0A8B7YUJ9</accession>
<protein>
    <recommendedName>
        <fullName evidence="5">N-acetylneuraminate lyase</fullName>
        <ecNumber evidence="5">4.1.3.3</ecNumber>
    </recommendedName>
</protein>
<dbReference type="Pfam" id="PF00701">
    <property type="entry name" value="DHDPS"/>
    <property type="match status" value="1"/>
</dbReference>
<keyword evidence="9" id="KW-0119">Carbohydrate metabolism</keyword>
<feature type="binding site" evidence="13">
    <location>
        <position position="50"/>
    </location>
    <ligand>
        <name>pyruvate</name>
        <dbReference type="ChEBI" id="CHEBI:15361"/>
    </ligand>
</feature>
<evidence type="ECO:0000256" key="7">
    <source>
        <dbReference type="ARBA" id="ARBA00023239"/>
    </source>
</evidence>
<comment type="subunit">
    <text evidence="4">Homotetramer.</text>
</comment>
<keyword evidence="6" id="KW-0963">Cytoplasm</keyword>
<name>A0A8B7YUJ9_ACAPL</name>
<evidence type="ECO:0000313" key="16">
    <source>
        <dbReference type="RefSeq" id="XP_022096979.1"/>
    </source>
</evidence>
<dbReference type="PRINTS" id="PR00146">
    <property type="entry name" value="DHPICSNTHASE"/>
</dbReference>
<dbReference type="SMART" id="SM01130">
    <property type="entry name" value="DHDPS"/>
    <property type="match status" value="1"/>
</dbReference>
<evidence type="ECO:0000256" key="3">
    <source>
        <dbReference type="ARBA" id="ARBA00006324"/>
    </source>
</evidence>
<feature type="active site" description="Proton donor/acceptor" evidence="12">
    <location>
        <position position="141"/>
    </location>
</feature>
<feature type="binding site" evidence="13">
    <location>
        <position position="214"/>
    </location>
    <ligand>
        <name>pyruvate</name>
        <dbReference type="ChEBI" id="CHEBI:15361"/>
    </ligand>
</feature>
<evidence type="ECO:0000256" key="11">
    <source>
        <dbReference type="PIRNR" id="PIRNR001365"/>
    </source>
</evidence>
<dbReference type="GO" id="GO:0005737">
    <property type="term" value="C:cytoplasm"/>
    <property type="evidence" value="ECO:0007669"/>
    <property type="project" value="UniProtKB-SubCell"/>
</dbReference>
<dbReference type="KEGG" id="aplc:110982687"/>
<sequence>MMEGFKVKGFVAAVFTPMTENGDVNVEAIDQYATQLLNDGVRNVFPCGTTGEGLSLTINERKQIAEKWMQVGKGKFDVIMVHVGADSLRDTQDLASHAASIGADAISVVSPTYFKPKTVDLLLQYLKEVGAAAPSLPLYYYHNPGMTGVKFSLESIWEGLKQTPVPSLRGVKFTCSDFYDLARVQHLAGDRLQMLYSTDEQLPQAFSRGIEGFIGSTYNYAGKPANRMLEAYQKGDMEAMEKEYMMYLSFIPILFKYGGDVGSNKCIMKLARCPTIGPARLPIATLDKERLQSMNEELKNIGFFEWINK</sequence>
<organism evidence="14 16">
    <name type="scientific">Acanthaster planci</name>
    <name type="common">Crown-of-thorns starfish</name>
    <dbReference type="NCBI Taxonomy" id="133434"/>
    <lineage>
        <taxon>Eukaryota</taxon>
        <taxon>Metazoa</taxon>
        <taxon>Echinodermata</taxon>
        <taxon>Eleutherozoa</taxon>
        <taxon>Asterozoa</taxon>
        <taxon>Asteroidea</taxon>
        <taxon>Valvatacea</taxon>
        <taxon>Valvatida</taxon>
        <taxon>Acanthasteridae</taxon>
        <taxon>Acanthaster</taxon>
    </lineage>
</organism>
<feature type="active site" description="Schiff-base intermediate with substrate" evidence="12">
    <location>
        <position position="172"/>
    </location>
</feature>
<dbReference type="OMA" id="YLYHIPP"/>
<dbReference type="InterPro" id="IPR002220">
    <property type="entry name" value="DapA-like"/>
</dbReference>
<gene>
    <name evidence="15 16" type="primary">LOC110982687</name>
</gene>
<evidence type="ECO:0000256" key="1">
    <source>
        <dbReference type="ARBA" id="ARBA00004496"/>
    </source>
</evidence>
<dbReference type="GO" id="GO:0008747">
    <property type="term" value="F:N-acetylneuraminate lyase activity"/>
    <property type="evidence" value="ECO:0007669"/>
    <property type="project" value="UniProtKB-EC"/>
</dbReference>